<gene>
    <name evidence="1" type="ORF">KSF_020250</name>
</gene>
<protein>
    <submittedName>
        <fullName evidence="1">Uncharacterized protein</fullName>
    </submittedName>
</protein>
<comment type="caution">
    <text evidence="1">The sequence shown here is derived from an EMBL/GenBank/DDBJ whole genome shotgun (WGS) entry which is preliminary data.</text>
</comment>
<sequence length="81" mass="8967">MNKAKIKEVPVCLILLSDNSYICINKYKASLSGIFPLSCSIVHVDAIKKAYTYSQAGTPTQKCGQGKTFFQDDYTVVIVTR</sequence>
<dbReference type="RefSeq" id="WP_220202840.1">
    <property type="nucleotide sequence ID" value="NZ_BNJK01000001.1"/>
</dbReference>
<evidence type="ECO:0000313" key="1">
    <source>
        <dbReference type="EMBL" id="GHO91977.1"/>
    </source>
</evidence>
<accession>A0A8J3IIC0</accession>
<evidence type="ECO:0000313" key="2">
    <source>
        <dbReference type="Proteomes" id="UP000597444"/>
    </source>
</evidence>
<dbReference type="AlphaFoldDB" id="A0A8J3IIC0"/>
<organism evidence="1 2">
    <name type="scientific">Reticulibacter mediterranei</name>
    <dbReference type="NCBI Taxonomy" id="2778369"/>
    <lineage>
        <taxon>Bacteria</taxon>
        <taxon>Bacillati</taxon>
        <taxon>Chloroflexota</taxon>
        <taxon>Ktedonobacteria</taxon>
        <taxon>Ktedonobacterales</taxon>
        <taxon>Reticulibacteraceae</taxon>
        <taxon>Reticulibacter</taxon>
    </lineage>
</organism>
<name>A0A8J3IIC0_9CHLR</name>
<dbReference type="EMBL" id="BNJK01000001">
    <property type="protein sequence ID" value="GHO91977.1"/>
    <property type="molecule type" value="Genomic_DNA"/>
</dbReference>
<proteinExistence type="predicted"/>
<reference evidence="1" key="1">
    <citation type="submission" date="2020-10" db="EMBL/GenBank/DDBJ databases">
        <title>Taxonomic study of unclassified bacteria belonging to the class Ktedonobacteria.</title>
        <authorList>
            <person name="Yabe S."/>
            <person name="Wang C.M."/>
            <person name="Zheng Y."/>
            <person name="Sakai Y."/>
            <person name="Cavaletti L."/>
            <person name="Monciardini P."/>
            <person name="Donadio S."/>
        </authorList>
    </citation>
    <scope>NUCLEOTIDE SEQUENCE</scope>
    <source>
        <strain evidence="1">ID150040</strain>
    </source>
</reference>
<dbReference type="Proteomes" id="UP000597444">
    <property type="component" value="Unassembled WGS sequence"/>
</dbReference>
<keyword evidence="2" id="KW-1185">Reference proteome</keyword>